<dbReference type="EMBL" id="ANAH02000071">
    <property type="protein sequence ID" value="EPX55628.1"/>
    <property type="molecule type" value="Genomic_DNA"/>
</dbReference>
<accession>S9QGY3</accession>
<keyword evidence="4" id="KW-1185">Reference proteome</keyword>
<dbReference type="InterPro" id="IPR003431">
    <property type="entry name" value="B-propeller_Phytase"/>
</dbReference>
<dbReference type="AlphaFoldDB" id="S9QGY3"/>
<dbReference type="PROSITE" id="PS51662">
    <property type="entry name" value="BP_PHYTASE"/>
    <property type="match status" value="1"/>
</dbReference>
<dbReference type="Proteomes" id="UP000011682">
    <property type="component" value="Unassembled WGS sequence"/>
</dbReference>
<feature type="region of interest" description="Disordered" evidence="1">
    <location>
        <begin position="133"/>
        <end position="159"/>
    </location>
</feature>
<name>S9QGY3_CYSF2</name>
<dbReference type="eggNOG" id="COG4247">
    <property type="taxonomic scope" value="Bacteria"/>
</dbReference>
<evidence type="ECO:0000256" key="1">
    <source>
        <dbReference type="SAM" id="MobiDB-lite"/>
    </source>
</evidence>
<organism evidence="3 4">
    <name type="scientific">Cystobacter fuscus (strain ATCC 25194 / DSM 2262 / NBRC 100088 / M29)</name>
    <dbReference type="NCBI Taxonomy" id="1242864"/>
    <lineage>
        <taxon>Bacteria</taxon>
        <taxon>Pseudomonadati</taxon>
        <taxon>Myxococcota</taxon>
        <taxon>Myxococcia</taxon>
        <taxon>Myxococcales</taxon>
        <taxon>Cystobacterineae</taxon>
        <taxon>Archangiaceae</taxon>
        <taxon>Cystobacter</taxon>
    </lineage>
</organism>
<feature type="region of interest" description="Disordered" evidence="1">
    <location>
        <begin position="229"/>
        <end position="248"/>
    </location>
</feature>
<dbReference type="Gene3D" id="2.120.10.30">
    <property type="entry name" value="TolB, C-terminal domain"/>
    <property type="match status" value="1"/>
</dbReference>
<gene>
    <name evidence="3" type="ORF">D187_009239</name>
</gene>
<feature type="domain" description="BPP" evidence="2">
    <location>
        <begin position="55"/>
        <end position="537"/>
    </location>
</feature>
<dbReference type="InterPro" id="IPR011042">
    <property type="entry name" value="6-blade_b-propeller_TolB-like"/>
</dbReference>
<evidence type="ECO:0000313" key="3">
    <source>
        <dbReference type="EMBL" id="EPX55628.1"/>
    </source>
</evidence>
<dbReference type="SUPFAM" id="SSF50956">
    <property type="entry name" value="Thermostable phytase (3-phytase)"/>
    <property type="match status" value="1"/>
</dbReference>
<comment type="caution">
    <text evidence="3">The sequence shown here is derived from an EMBL/GenBank/DDBJ whole genome shotgun (WGS) entry which is preliminary data.</text>
</comment>
<reference evidence="3" key="1">
    <citation type="submission" date="2013-05" db="EMBL/GenBank/DDBJ databases">
        <title>Genome assembly of Cystobacter fuscus DSM 2262.</title>
        <authorList>
            <person name="Sharma G."/>
            <person name="Khatri I."/>
            <person name="Kaur C."/>
            <person name="Mayilraj S."/>
            <person name="Subramanian S."/>
        </authorList>
    </citation>
    <scope>NUCLEOTIDE SEQUENCE [LARGE SCALE GENOMIC DNA]</scope>
    <source>
        <strain evidence="3">DSM 2262</strain>
    </source>
</reference>
<dbReference type="Pfam" id="PF02333">
    <property type="entry name" value="Phytase"/>
    <property type="match status" value="2"/>
</dbReference>
<evidence type="ECO:0000313" key="4">
    <source>
        <dbReference type="Proteomes" id="UP000011682"/>
    </source>
</evidence>
<proteinExistence type="predicted"/>
<sequence length="556" mass="60443">MFQGVLLTELLLGARGCSSTMRCPRRLGAASTLEEFMSAKRRVLGSASLALVLVPLASLAEPPVIPPRAETPVLHRYDEAPRTPDSDDPAIWIHPSRPERGLVIGVLKEAGLQVYDLSGRVVQTVLPANRPAISAGDPMAPGPRPEAATSACPESESGETFGRFNNVDIQYGFPLRGADGRVRKVDLAVVTDRGCDRLRIYAIDPGRAGGPLFDVTARAARRVFPERFVRPSPFQPTGEPEGVRPNPLDDQNTAYGLALYRDPSNRFHAFVTQRSRAVVAWLELYEAGTEQVGYREVREFRFDSRFSLPRPGGGGALAWSPCREEPAEDPQFEGLVVDQQEGILYAAQEVVGLWKIPLSVSLPRVVDVPRGRLIEPVKSFGAPYWAVPDDGEYACELEAPAPAPEGTIAVPGNPAVGGKHLEADAEGLALYYAGDEKGYLIVSSQGDDTFHLYDREGGWTRERGNRHLGTFQVEGVGETDGHDVVNVPMGAGFPRGLVVLQTGKAPPPPSTEPVNGYAYDGSTRFKLVRWDDIAEAVPPGFKVDTDDYHPRDPHDD</sequence>
<protein>
    <recommendedName>
        <fullName evidence="2">BPP domain-containing protein</fullName>
    </recommendedName>
</protein>
<dbReference type="GO" id="GO:0016158">
    <property type="term" value="F:inositol hexakisphosphate 3-phosphatase activity"/>
    <property type="evidence" value="ECO:0007669"/>
    <property type="project" value="InterPro"/>
</dbReference>
<evidence type="ECO:0000259" key="2">
    <source>
        <dbReference type="PROSITE" id="PS51662"/>
    </source>
</evidence>